<dbReference type="PANTHER" id="PTHR10434">
    <property type="entry name" value="1-ACYL-SN-GLYCEROL-3-PHOSPHATE ACYLTRANSFERASE"/>
    <property type="match status" value="1"/>
</dbReference>
<proteinExistence type="predicted"/>
<dbReference type="Pfam" id="PF01553">
    <property type="entry name" value="Acyltransferase"/>
    <property type="match status" value="1"/>
</dbReference>
<comment type="pathway">
    <text evidence="1">Lipid metabolism.</text>
</comment>
<evidence type="ECO:0000259" key="6">
    <source>
        <dbReference type="SMART" id="SM00563"/>
    </source>
</evidence>
<dbReference type="RefSeq" id="WP_259521524.1">
    <property type="nucleotide sequence ID" value="NZ_JAMTCC010000003.1"/>
</dbReference>
<organism evidence="7 8">
    <name type="scientific">Shewanella septentrionalis</name>
    <dbReference type="NCBI Taxonomy" id="2952223"/>
    <lineage>
        <taxon>Bacteria</taxon>
        <taxon>Pseudomonadati</taxon>
        <taxon>Pseudomonadota</taxon>
        <taxon>Gammaproteobacteria</taxon>
        <taxon>Alteromonadales</taxon>
        <taxon>Shewanellaceae</taxon>
        <taxon>Shewanella</taxon>
    </lineage>
</organism>
<name>A0A9X3AS15_9GAMM</name>
<reference evidence="7" key="1">
    <citation type="journal article" date="2023" name="Int. J. Syst. Evol. Microbiol.">
        <title>&lt;i&gt;Shewanella septentrionalis&lt;/i&gt; sp. nov. and &lt;i&gt;Shewanella holmiensis&lt;/i&gt; sp. nov., isolated from Baltic Sea water and sediments.</title>
        <authorList>
            <person name="Martin-Rodriguez A.J."/>
            <person name="Thorell K."/>
            <person name="Joffre E."/>
            <person name="Jensie-Markopoulos S."/>
            <person name="Moore E.R.B."/>
            <person name="Sjoling A."/>
        </authorList>
    </citation>
    <scope>NUCLEOTIDE SEQUENCE</scope>
    <source>
        <strain evidence="7">SP1W3</strain>
    </source>
</reference>
<keyword evidence="5" id="KW-1133">Transmembrane helix</keyword>
<keyword evidence="3 7" id="KW-0012">Acyltransferase</keyword>
<evidence type="ECO:0000256" key="2">
    <source>
        <dbReference type="ARBA" id="ARBA00022679"/>
    </source>
</evidence>
<dbReference type="Proteomes" id="UP001155604">
    <property type="component" value="Unassembled WGS sequence"/>
</dbReference>
<dbReference type="GO" id="GO:0003841">
    <property type="term" value="F:1-acylglycerol-3-phosphate O-acyltransferase activity"/>
    <property type="evidence" value="ECO:0007669"/>
    <property type="project" value="TreeGrafter"/>
</dbReference>
<dbReference type="SUPFAM" id="SSF69593">
    <property type="entry name" value="Glycerol-3-phosphate (1)-acyltransferase"/>
    <property type="match status" value="1"/>
</dbReference>
<dbReference type="AlphaFoldDB" id="A0A9X3AS15"/>
<feature type="region of interest" description="Disordered" evidence="4">
    <location>
        <begin position="1"/>
        <end position="23"/>
    </location>
</feature>
<dbReference type="CDD" id="cd07989">
    <property type="entry name" value="LPLAT_AGPAT-like"/>
    <property type="match status" value="1"/>
</dbReference>
<evidence type="ECO:0000313" key="7">
    <source>
        <dbReference type="EMBL" id="MCT7944222.1"/>
    </source>
</evidence>
<evidence type="ECO:0000256" key="5">
    <source>
        <dbReference type="SAM" id="Phobius"/>
    </source>
</evidence>
<sequence length="291" mass="32385">MFDTTHSHDAANSHEDSMHNAAYTPPETRRAGLNYVPRWLGGVSCYIAFGLGGLLSSLTILPLLRFWPGTPEARIIRVQKAVHLMFKGFVAMLTWAGVIHVSTHRAQQLHDAKGVIVIANHPSLVDVVVLISLMPNAGCIVKQGLWRNPFLRGVVSCAGYIPNRGAELMLEDCREVLARGTNLIIFPEGTRTVVGATINDFARGAANIALRTEADILPVVLRTNVRGLTKEQPWYEIPRQTMGMAVEIGTTVSYQKYQASLGEHAKMARQLTRDLEHYYKQQLENNYELKQ</sequence>
<keyword evidence="5" id="KW-0472">Membrane</keyword>
<evidence type="ECO:0000256" key="4">
    <source>
        <dbReference type="SAM" id="MobiDB-lite"/>
    </source>
</evidence>
<evidence type="ECO:0000313" key="8">
    <source>
        <dbReference type="Proteomes" id="UP001155604"/>
    </source>
</evidence>
<evidence type="ECO:0000256" key="3">
    <source>
        <dbReference type="ARBA" id="ARBA00023315"/>
    </source>
</evidence>
<evidence type="ECO:0000256" key="1">
    <source>
        <dbReference type="ARBA" id="ARBA00005189"/>
    </source>
</evidence>
<dbReference type="InterPro" id="IPR002123">
    <property type="entry name" value="Plipid/glycerol_acylTrfase"/>
</dbReference>
<feature type="transmembrane region" description="Helical" evidence="5">
    <location>
        <begin position="39"/>
        <end position="64"/>
    </location>
</feature>
<dbReference type="EMBL" id="JAMTCC010000003">
    <property type="protein sequence ID" value="MCT7944222.1"/>
    <property type="molecule type" value="Genomic_DNA"/>
</dbReference>
<accession>A0A9X3AS15</accession>
<gene>
    <name evidence="7" type="ORF">NE536_02440</name>
</gene>
<dbReference type="PANTHER" id="PTHR10434:SF66">
    <property type="entry name" value="PHOSPHOLIPID_GLYCEROL ACYLTRANSFERASE DOMAIN-CONTAINING PROTEIN"/>
    <property type="match status" value="1"/>
</dbReference>
<feature type="compositionally biased region" description="Basic and acidic residues" evidence="4">
    <location>
        <begin position="1"/>
        <end position="18"/>
    </location>
</feature>
<keyword evidence="8" id="KW-1185">Reference proteome</keyword>
<comment type="caution">
    <text evidence="7">The sequence shown here is derived from an EMBL/GenBank/DDBJ whole genome shotgun (WGS) entry which is preliminary data.</text>
</comment>
<keyword evidence="2" id="KW-0808">Transferase</keyword>
<feature type="domain" description="Phospholipid/glycerol acyltransferase" evidence="6">
    <location>
        <begin position="115"/>
        <end position="224"/>
    </location>
</feature>
<feature type="transmembrane region" description="Helical" evidence="5">
    <location>
        <begin position="84"/>
        <end position="103"/>
    </location>
</feature>
<dbReference type="SMART" id="SM00563">
    <property type="entry name" value="PlsC"/>
    <property type="match status" value="1"/>
</dbReference>
<protein>
    <submittedName>
        <fullName evidence="7">1-acyl-sn-glycerol-3-phosphate acyltransferase</fullName>
    </submittedName>
</protein>
<dbReference type="GO" id="GO:0006654">
    <property type="term" value="P:phosphatidic acid biosynthetic process"/>
    <property type="evidence" value="ECO:0007669"/>
    <property type="project" value="TreeGrafter"/>
</dbReference>
<keyword evidence="5" id="KW-0812">Transmembrane</keyword>